<comment type="caution">
    <text evidence="2">The sequence shown here is derived from an EMBL/GenBank/DDBJ whole genome shotgun (WGS) entry which is preliminary data.</text>
</comment>
<reference evidence="2" key="1">
    <citation type="submission" date="2023-06" db="EMBL/GenBank/DDBJ databases">
        <authorList>
            <consortium name="Lawrence Berkeley National Laboratory"/>
            <person name="Ahrendt S."/>
            <person name="Sahu N."/>
            <person name="Indic B."/>
            <person name="Wong-Bajracharya J."/>
            <person name="Merenyi Z."/>
            <person name="Ke H.-M."/>
            <person name="Monk M."/>
            <person name="Kocsube S."/>
            <person name="Drula E."/>
            <person name="Lipzen A."/>
            <person name="Balint B."/>
            <person name="Henrissat B."/>
            <person name="Andreopoulos B."/>
            <person name="Martin F.M."/>
            <person name="Harder C.B."/>
            <person name="Rigling D."/>
            <person name="Ford K.L."/>
            <person name="Foster G.D."/>
            <person name="Pangilinan J."/>
            <person name="Papanicolaou A."/>
            <person name="Barry K."/>
            <person name="LaButti K."/>
            <person name="Viragh M."/>
            <person name="Koriabine M."/>
            <person name="Yan M."/>
            <person name="Riley R."/>
            <person name="Champramary S."/>
            <person name="Plett K.L."/>
            <person name="Tsai I.J."/>
            <person name="Slot J."/>
            <person name="Sipos G."/>
            <person name="Plett J."/>
            <person name="Nagy L.G."/>
            <person name="Grigoriev I.V."/>
        </authorList>
    </citation>
    <scope>NUCLEOTIDE SEQUENCE</scope>
    <source>
        <strain evidence="2">FPL87.14</strain>
    </source>
</reference>
<dbReference type="Gene3D" id="1.10.600.10">
    <property type="entry name" value="Farnesyl Diphosphate Synthase"/>
    <property type="match status" value="1"/>
</dbReference>
<dbReference type="AlphaFoldDB" id="A0AA39ME40"/>
<dbReference type="Proteomes" id="UP001175226">
    <property type="component" value="Unassembled WGS sequence"/>
</dbReference>
<name>A0AA39ME40_9AGAR</name>
<feature type="region of interest" description="Disordered" evidence="1">
    <location>
        <begin position="1"/>
        <end position="35"/>
    </location>
</feature>
<dbReference type="EMBL" id="JAUEPT010000113">
    <property type="protein sequence ID" value="KAK0431476.1"/>
    <property type="molecule type" value="Genomic_DNA"/>
</dbReference>
<evidence type="ECO:0000313" key="2">
    <source>
        <dbReference type="EMBL" id="KAK0431476.1"/>
    </source>
</evidence>
<feature type="compositionally biased region" description="Low complexity" evidence="1">
    <location>
        <begin position="24"/>
        <end position="34"/>
    </location>
</feature>
<protein>
    <submittedName>
        <fullName evidence="2">Uncharacterized protein</fullName>
    </submittedName>
</protein>
<evidence type="ECO:0000256" key="1">
    <source>
        <dbReference type="SAM" id="MobiDB-lite"/>
    </source>
</evidence>
<dbReference type="InterPro" id="IPR008949">
    <property type="entry name" value="Isoprenoid_synthase_dom_sf"/>
</dbReference>
<keyword evidence="3" id="KW-1185">Reference proteome</keyword>
<sequence>MSPNPIPPGITKLSSPTPSPNPSSSPSASASKSKTTIRKIGTDILDNKCSWCVNTALGDVTPAERSATCSCIAKRIHDVCKT</sequence>
<proteinExistence type="predicted"/>
<gene>
    <name evidence="2" type="ORF">EV421DRAFT_1853476</name>
</gene>
<accession>A0AA39ME40</accession>
<organism evidence="2 3">
    <name type="scientific">Armillaria borealis</name>
    <dbReference type="NCBI Taxonomy" id="47425"/>
    <lineage>
        <taxon>Eukaryota</taxon>
        <taxon>Fungi</taxon>
        <taxon>Dikarya</taxon>
        <taxon>Basidiomycota</taxon>
        <taxon>Agaricomycotina</taxon>
        <taxon>Agaricomycetes</taxon>
        <taxon>Agaricomycetidae</taxon>
        <taxon>Agaricales</taxon>
        <taxon>Marasmiineae</taxon>
        <taxon>Physalacriaceae</taxon>
        <taxon>Armillaria</taxon>
    </lineage>
</organism>
<evidence type="ECO:0000313" key="3">
    <source>
        <dbReference type="Proteomes" id="UP001175226"/>
    </source>
</evidence>